<feature type="signal peptide" evidence="1">
    <location>
        <begin position="1"/>
        <end position="28"/>
    </location>
</feature>
<evidence type="ECO:0000256" key="1">
    <source>
        <dbReference type="SAM" id="SignalP"/>
    </source>
</evidence>
<comment type="caution">
    <text evidence="2">The sequence shown here is derived from an EMBL/GenBank/DDBJ whole genome shotgun (WGS) entry which is preliminary data.</text>
</comment>
<keyword evidence="3" id="KW-1185">Reference proteome</keyword>
<protein>
    <recommendedName>
        <fullName evidence="4">Type VI secretion system (T6SS), amidase immunity protein</fullName>
    </recommendedName>
</protein>
<accession>A0ABY0XRV2</accession>
<proteinExistence type="predicted"/>
<evidence type="ECO:0000313" key="2">
    <source>
        <dbReference type="EMBL" id="SEC01365.1"/>
    </source>
</evidence>
<dbReference type="RefSeq" id="WP_090463532.1">
    <property type="nucleotide sequence ID" value="NZ_FNRV01000001.1"/>
</dbReference>
<gene>
    <name evidence="2" type="ORF">SAMN05216205_1234</name>
</gene>
<name>A0ABY0XRV2_9PSED</name>
<keyword evidence="1" id="KW-0732">Signal</keyword>
<evidence type="ECO:0008006" key="4">
    <source>
        <dbReference type="Google" id="ProtNLM"/>
    </source>
</evidence>
<dbReference type="EMBL" id="FNRV01000001">
    <property type="protein sequence ID" value="SEC01365.1"/>
    <property type="molecule type" value="Genomic_DNA"/>
</dbReference>
<feature type="chain" id="PRO_5045777830" description="Type VI secretion system (T6SS), amidase immunity protein" evidence="1">
    <location>
        <begin position="29"/>
        <end position="123"/>
    </location>
</feature>
<evidence type="ECO:0000313" key="3">
    <source>
        <dbReference type="Proteomes" id="UP000199665"/>
    </source>
</evidence>
<organism evidence="2 3">
    <name type="scientific">Pseudomonas mohnii</name>
    <dbReference type="NCBI Taxonomy" id="395600"/>
    <lineage>
        <taxon>Bacteria</taxon>
        <taxon>Pseudomonadati</taxon>
        <taxon>Pseudomonadota</taxon>
        <taxon>Gammaproteobacteria</taxon>
        <taxon>Pseudomonadales</taxon>
        <taxon>Pseudomonadaceae</taxon>
        <taxon>Pseudomonas</taxon>
    </lineage>
</organism>
<dbReference type="Proteomes" id="UP000199665">
    <property type="component" value="Unassembled WGS sequence"/>
</dbReference>
<sequence length="123" mass="13638">MPLKAKQIKVALLSLATGLSLTSIVAIAASASEGMDDCKRLESSAELVMRARQAGAPMSKIWKVAEDTHDDYLEAMYKMLAKNAYETPQYSTEPMQQRAVVDFQNTFFLACISNLEKKTKKKS</sequence>
<reference evidence="2 3" key="1">
    <citation type="submission" date="2016-10" db="EMBL/GenBank/DDBJ databases">
        <authorList>
            <person name="Varghese N."/>
            <person name="Submissions S."/>
        </authorList>
    </citation>
    <scope>NUCLEOTIDE SEQUENCE [LARGE SCALE GENOMIC DNA]</scope>
    <source>
        <strain evidence="2 3">DSM 18327</strain>
    </source>
</reference>